<proteinExistence type="predicted"/>
<comment type="caution">
    <text evidence="4">The sequence shown here is derived from an EMBL/GenBank/DDBJ whole genome shotgun (WGS) entry which is preliminary data.</text>
</comment>
<dbReference type="EMBL" id="WVHT01000011">
    <property type="protein sequence ID" value="MXV52936.1"/>
    <property type="molecule type" value="Genomic_DNA"/>
</dbReference>
<feature type="transmembrane region" description="Helical" evidence="1">
    <location>
        <begin position="12"/>
        <end position="30"/>
    </location>
</feature>
<keyword evidence="1" id="KW-1133">Transmembrane helix</keyword>
<gene>
    <name evidence="4" type="primary">gldG</name>
    <name evidence="4" type="ORF">GS399_18345</name>
</gene>
<keyword evidence="5" id="KW-1185">Reference proteome</keyword>
<feature type="domain" description="ABC-type uncharacterised transport system" evidence="2">
    <location>
        <begin position="192"/>
        <end position="496"/>
    </location>
</feature>
<dbReference type="Proteomes" id="UP000466586">
    <property type="component" value="Unassembled WGS sequence"/>
</dbReference>
<dbReference type="InterPro" id="IPR019196">
    <property type="entry name" value="ABC_transp_unknown"/>
</dbReference>
<evidence type="ECO:0000313" key="4">
    <source>
        <dbReference type="EMBL" id="MXV52936.1"/>
    </source>
</evidence>
<name>A0A7K1YEA7_9SPHI</name>
<dbReference type="RefSeq" id="WP_160846115.1">
    <property type="nucleotide sequence ID" value="NZ_WVHT01000011.1"/>
</dbReference>
<reference evidence="4 5" key="1">
    <citation type="submission" date="2019-11" db="EMBL/GenBank/DDBJ databases">
        <title>Pedobacter sp. HMF7647 Genome sequencing and assembly.</title>
        <authorList>
            <person name="Kang H."/>
            <person name="Kim H."/>
            <person name="Joh K."/>
        </authorList>
    </citation>
    <scope>NUCLEOTIDE SEQUENCE [LARGE SCALE GENOMIC DNA]</scope>
    <source>
        <strain evidence="4 5">HMF7647</strain>
    </source>
</reference>
<evidence type="ECO:0000259" key="2">
    <source>
        <dbReference type="Pfam" id="PF09822"/>
    </source>
</evidence>
<feature type="domain" description="DUF7088" evidence="3">
    <location>
        <begin position="37"/>
        <end position="146"/>
    </location>
</feature>
<keyword evidence="1" id="KW-0812">Transmembrane</keyword>
<feature type="transmembrane region" description="Helical" evidence="1">
    <location>
        <begin position="534"/>
        <end position="554"/>
    </location>
</feature>
<dbReference type="AlphaFoldDB" id="A0A7K1YEA7"/>
<sequence length="561" mass="63061">MVNKRKRDLSVLFGILIAIIVINFISSFYFTRFDFTADKRYTLSNLSHKIASDLNGDLQITVYLDGDLPAGFRRLKNETNDLLLDLASYSHGKIHVDFVNPAKGDEKQQQENFEKLAAAGIEPTNLSVKTEEGLTQKIIFPEALITYHDQQIPVRLLQNRMSASPDEVLNNSIQNLEYAFVSAIEKVVKNGKPLIGFVDGHRELNNLQLSDAMTSLQDGFDVGRVDLKAISLDGLRKLKLLVIAKPDSSFSEADKFKIDYFVMNGGRILWAIDNVNAELDSLQGHGGQQLAFPKKLNLDDILFNYGIRINYNLIADMNCAQIPLKVGNVGGQSQMQMVPWLFYPIFIPTSQHPIVKNLDGIRSEFASTIDTIGVKGIKKQVILASSPYSRAMIAPGMISLDMVNKQPDPRQFKNVPLPVAVLSEGVFPSDFKNRQQPEGMSEQVQIPEKSIPTKMVFISDGDVLKSQVSSKDRSPFPLGYDRYTQQQYGNRSLLLNIVDYLTDDSGIIELRNKEVKLRLLDKARVRDEKLRWQLINLLVPLSLLVVAGLIQAYLRKRKYAA</sequence>
<keyword evidence="1" id="KW-0472">Membrane</keyword>
<dbReference type="InterPro" id="IPR019863">
    <property type="entry name" value="Motility-assoc_ABC-rel_GldG"/>
</dbReference>
<dbReference type="Pfam" id="PF23357">
    <property type="entry name" value="DUF7088"/>
    <property type="match status" value="1"/>
</dbReference>
<protein>
    <submittedName>
        <fullName evidence="4">Gliding motility-associated ABC transporter substrate-binding protein GldG</fullName>
    </submittedName>
</protein>
<accession>A0A7K1YEA7</accession>
<dbReference type="InterPro" id="IPR055396">
    <property type="entry name" value="DUF7088"/>
</dbReference>
<organism evidence="4 5">
    <name type="scientific">Hufsiella arboris</name>
    <dbReference type="NCBI Taxonomy" id="2695275"/>
    <lineage>
        <taxon>Bacteria</taxon>
        <taxon>Pseudomonadati</taxon>
        <taxon>Bacteroidota</taxon>
        <taxon>Sphingobacteriia</taxon>
        <taxon>Sphingobacteriales</taxon>
        <taxon>Sphingobacteriaceae</taxon>
        <taxon>Hufsiella</taxon>
    </lineage>
</organism>
<dbReference type="Pfam" id="PF09822">
    <property type="entry name" value="ABC_transp_aux"/>
    <property type="match status" value="1"/>
</dbReference>
<evidence type="ECO:0000313" key="5">
    <source>
        <dbReference type="Proteomes" id="UP000466586"/>
    </source>
</evidence>
<dbReference type="NCBIfam" id="TIGR03521">
    <property type="entry name" value="GldG"/>
    <property type="match status" value="1"/>
</dbReference>
<evidence type="ECO:0000256" key="1">
    <source>
        <dbReference type="SAM" id="Phobius"/>
    </source>
</evidence>
<evidence type="ECO:0000259" key="3">
    <source>
        <dbReference type="Pfam" id="PF23357"/>
    </source>
</evidence>